<name>A0A7S4C7F6_9EUGL</name>
<feature type="region of interest" description="Disordered" evidence="1">
    <location>
        <begin position="71"/>
        <end position="111"/>
    </location>
</feature>
<evidence type="ECO:0000313" key="2">
    <source>
        <dbReference type="EMBL" id="CAE0789164.1"/>
    </source>
</evidence>
<sequence>MWVDATGRRFDMTGQAGGVPAPQGGPGSCSRSKGVQAMHPGPAVGSAYGAGALAFRCAGRCTALRSRAHAVSTPPSVGHGGGQAPGPASEGDERMTDPGPTVPGTFTGRVTGKADPKWLPLGACTAAGVVSDAAGQPRASGGGCLTQCPAHCLGLLLTECPHDDVMWMR</sequence>
<reference evidence="2" key="1">
    <citation type="submission" date="2021-01" db="EMBL/GenBank/DDBJ databases">
        <authorList>
            <person name="Corre E."/>
            <person name="Pelletier E."/>
            <person name="Niang G."/>
            <person name="Scheremetjew M."/>
            <person name="Finn R."/>
            <person name="Kale V."/>
            <person name="Holt S."/>
            <person name="Cochrane G."/>
            <person name="Meng A."/>
            <person name="Brown T."/>
            <person name="Cohen L."/>
        </authorList>
    </citation>
    <scope>NUCLEOTIDE SEQUENCE</scope>
    <source>
        <strain evidence="2">CCMP1594</strain>
    </source>
</reference>
<accession>A0A7S4C7F6</accession>
<gene>
    <name evidence="2" type="ORF">EGYM00163_LOCUS277</name>
</gene>
<dbReference type="EMBL" id="HBJA01001140">
    <property type="protein sequence ID" value="CAE0789164.1"/>
    <property type="molecule type" value="Transcribed_RNA"/>
</dbReference>
<organism evidence="2">
    <name type="scientific">Eutreptiella gymnastica</name>
    <dbReference type="NCBI Taxonomy" id="73025"/>
    <lineage>
        <taxon>Eukaryota</taxon>
        <taxon>Discoba</taxon>
        <taxon>Euglenozoa</taxon>
        <taxon>Euglenida</taxon>
        <taxon>Spirocuta</taxon>
        <taxon>Euglenophyceae</taxon>
        <taxon>Eutreptiales</taxon>
        <taxon>Eutreptiaceae</taxon>
        <taxon>Eutreptiella</taxon>
    </lineage>
</organism>
<proteinExistence type="predicted"/>
<dbReference type="AlphaFoldDB" id="A0A7S4C7F6"/>
<evidence type="ECO:0000256" key="1">
    <source>
        <dbReference type="SAM" id="MobiDB-lite"/>
    </source>
</evidence>
<feature type="compositionally biased region" description="Basic and acidic residues" evidence="1">
    <location>
        <begin position="1"/>
        <end position="11"/>
    </location>
</feature>
<feature type="region of interest" description="Disordered" evidence="1">
    <location>
        <begin position="1"/>
        <end position="36"/>
    </location>
</feature>
<protein>
    <submittedName>
        <fullName evidence="2">Uncharacterized protein</fullName>
    </submittedName>
</protein>